<dbReference type="Pfam" id="PF13401">
    <property type="entry name" value="AAA_22"/>
    <property type="match status" value="1"/>
</dbReference>
<dbReference type="PANTHER" id="PTHR35894:SF7">
    <property type="entry name" value="GENERAL SECRETION PATHWAY PROTEIN A-RELATED"/>
    <property type="match status" value="1"/>
</dbReference>
<accession>A0ABQ3KXC8</accession>
<dbReference type="Proteomes" id="UP000659697">
    <property type="component" value="Unassembled WGS sequence"/>
</dbReference>
<comment type="caution">
    <text evidence="2">The sequence shown here is derived from an EMBL/GenBank/DDBJ whole genome shotgun (WGS) entry which is preliminary data.</text>
</comment>
<dbReference type="SUPFAM" id="SSF52540">
    <property type="entry name" value="P-loop containing nucleoside triphosphate hydrolases"/>
    <property type="match status" value="1"/>
</dbReference>
<evidence type="ECO:0000259" key="1">
    <source>
        <dbReference type="Pfam" id="PF13401"/>
    </source>
</evidence>
<feature type="domain" description="ORC1/DEAH AAA+ ATPase" evidence="1">
    <location>
        <begin position="41"/>
        <end position="171"/>
    </location>
</feature>
<dbReference type="InterPro" id="IPR052026">
    <property type="entry name" value="ExeA_AAA_ATPase_DNA-bind"/>
</dbReference>
<organism evidence="2 3">
    <name type="scientific">Alishewanella longhuensis</name>
    <dbReference type="NCBI Taxonomy" id="1091037"/>
    <lineage>
        <taxon>Bacteria</taxon>
        <taxon>Pseudomonadati</taxon>
        <taxon>Pseudomonadota</taxon>
        <taxon>Gammaproteobacteria</taxon>
        <taxon>Alteromonadales</taxon>
        <taxon>Alteromonadaceae</taxon>
        <taxon>Alishewanella</taxon>
    </lineage>
</organism>
<proteinExistence type="predicted"/>
<name>A0ABQ3KXC8_9ALTE</name>
<protein>
    <submittedName>
        <fullName evidence="2">MSHA biogenesis protein MshM</fullName>
    </submittedName>
</protein>
<dbReference type="InterPro" id="IPR027417">
    <property type="entry name" value="P-loop_NTPase"/>
</dbReference>
<dbReference type="InterPro" id="IPR049945">
    <property type="entry name" value="AAA_22"/>
</dbReference>
<evidence type="ECO:0000313" key="2">
    <source>
        <dbReference type="EMBL" id="GHG67834.1"/>
    </source>
</evidence>
<dbReference type="RefSeq" id="WP_189432226.1">
    <property type="nucleotide sequence ID" value="NZ_BNAO01000003.1"/>
</dbReference>
<reference evidence="3" key="1">
    <citation type="journal article" date="2019" name="Int. J. Syst. Evol. Microbiol.">
        <title>The Global Catalogue of Microorganisms (GCM) 10K type strain sequencing project: providing services to taxonomists for standard genome sequencing and annotation.</title>
        <authorList>
            <consortium name="The Broad Institute Genomics Platform"/>
            <consortium name="The Broad Institute Genome Sequencing Center for Infectious Disease"/>
            <person name="Wu L."/>
            <person name="Ma J."/>
        </authorList>
    </citation>
    <scope>NUCLEOTIDE SEQUENCE [LARGE SCALE GENOMIC DNA]</scope>
    <source>
        <strain evidence="3">CGMCC 1.7003</strain>
    </source>
</reference>
<evidence type="ECO:0000313" key="3">
    <source>
        <dbReference type="Proteomes" id="UP000659697"/>
    </source>
</evidence>
<sequence length="292" mass="32847">MYAGFFQLTQTPFSLTPDTSFYLSLPQHEAALAVLRTALNSGEGFIKVTGEVGTGKTLLCRLLLTQAPADWQLAYIPDPTLTPLELRWALAQELGLKFSANIDAPQLLQLLQRQLILLAGQQKRVVLVIDEAQALPDATLETLRLLTNLETEQQKLLQVVLFGQPELDQRLAANSLRQLRQRITFSHQLEGMTSWQVKHYIAHRLKVAGCERPVFSEAALSLLHFYSKGIPRLINILAHKCLMLAYGEGQHSVTWRHMRYAAADTESVAHFWHRVPLLGSVILWLGAVRSRL</sequence>
<keyword evidence="3" id="KW-1185">Reference proteome</keyword>
<gene>
    <name evidence="2" type="primary">mshM</name>
    <name evidence="2" type="ORF">GCM10010919_16830</name>
</gene>
<dbReference type="Gene3D" id="3.40.50.300">
    <property type="entry name" value="P-loop containing nucleotide triphosphate hydrolases"/>
    <property type="match status" value="1"/>
</dbReference>
<dbReference type="EMBL" id="BNAO01000003">
    <property type="protein sequence ID" value="GHG67834.1"/>
    <property type="molecule type" value="Genomic_DNA"/>
</dbReference>
<dbReference type="PANTHER" id="PTHR35894">
    <property type="entry name" value="GENERAL SECRETION PATHWAY PROTEIN A-RELATED"/>
    <property type="match status" value="1"/>
</dbReference>